<name>A0A6J5ZCZ3_9ZZZZ</name>
<proteinExistence type="predicted"/>
<feature type="domain" description="Creatinase N-terminal" evidence="4">
    <location>
        <begin position="4"/>
        <end position="141"/>
    </location>
</feature>
<dbReference type="CDD" id="cd01092">
    <property type="entry name" value="APP-like"/>
    <property type="match status" value="1"/>
</dbReference>
<dbReference type="Pfam" id="PF00557">
    <property type="entry name" value="Peptidase_M24"/>
    <property type="match status" value="1"/>
</dbReference>
<protein>
    <submittedName>
        <fullName evidence="5">Unannotated protein</fullName>
    </submittedName>
</protein>
<evidence type="ECO:0000256" key="2">
    <source>
        <dbReference type="ARBA" id="ARBA00022801"/>
    </source>
</evidence>
<dbReference type="PANTHER" id="PTHR46112:SF3">
    <property type="entry name" value="AMINOPEPTIDASE YPDF"/>
    <property type="match status" value="1"/>
</dbReference>
<dbReference type="PROSITE" id="PS00491">
    <property type="entry name" value="PROLINE_PEPTIDASE"/>
    <property type="match status" value="1"/>
</dbReference>
<dbReference type="InterPro" id="IPR050659">
    <property type="entry name" value="Peptidase_M24B"/>
</dbReference>
<reference evidence="5" key="1">
    <citation type="submission" date="2020-05" db="EMBL/GenBank/DDBJ databases">
        <authorList>
            <person name="Chiriac C."/>
            <person name="Salcher M."/>
            <person name="Ghai R."/>
            <person name="Kavagutti S V."/>
        </authorList>
    </citation>
    <scope>NUCLEOTIDE SEQUENCE</scope>
</reference>
<accession>A0A6J5ZCZ3</accession>
<feature type="domain" description="Peptidase M24" evidence="3">
    <location>
        <begin position="148"/>
        <end position="350"/>
    </location>
</feature>
<dbReference type="InterPro" id="IPR029149">
    <property type="entry name" value="Creatin/AminoP/Spt16_N"/>
</dbReference>
<dbReference type="InterPro" id="IPR000587">
    <property type="entry name" value="Creatinase_N"/>
</dbReference>
<dbReference type="InterPro" id="IPR000994">
    <property type="entry name" value="Pept_M24"/>
</dbReference>
<dbReference type="GO" id="GO:0046872">
    <property type="term" value="F:metal ion binding"/>
    <property type="evidence" value="ECO:0007669"/>
    <property type="project" value="UniProtKB-KW"/>
</dbReference>
<dbReference type="SUPFAM" id="SSF55920">
    <property type="entry name" value="Creatinase/aminopeptidase"/>
    <property type="match status" value="1"/>
</dbReference>
<dbReference type="InterPro" id="IPR036005">
    <property type="entry name" value="Creatinase/aminopeptidase-like"/>
</dbReference>
<dbReference type="EMBL" id="CAESAN010000022">
    <property type="protein sequence ID" value="CAB4338927.1"/>
    <property type="molecule type" value="Genomic_DNA"/>
</dbReference>
<evidence type="ECO:0000256" key="1">
    <source>
        <dbReference type="ARBA" id="ARBA00022723"/>
    </source>
</evidence>
<evidence type="ECO:0000259" key="3">
    <source>
        <dbReference type="Pfam" id="PF00557"/>
    </source>
</evidence>
<sequence length="368" mass="39062">MGRRIETLATLIAEQSLDWLIVSEPSNLRWLTDFTGSNAVALCPADPGRSPALLLTDFRYTEQVEAQAPSAWQIEISKHDLLGAGLAEKFPVPDGGGESYGRVGFDSGHVTVAQLEALDKALDGRADLVPVGGILEQLRAVKSAGEVEKIRAAALLADEAMLEVLDQGLVGRTEIELALALELAIRSRGAQELSFPPIVAAGAHGALPHAEPRDIAVEAGELVTFDWGARLDGYCSDCTRTWATGPVGDLETEVYDTVLRAQEEAVEALRPGPSGAEIDRVARGVIEQAGFGENFGHGLGHGVGLDIHEAPKLSRTGDQPLLEGMVVTVEPGIYLPGKCGVRIEDVLVLTADGSEPLNGLDKQFRQVS</sequence>
<keyword evidence="1" id="KW-0479">Metal-binding</keyword>
<dbReference type="Pfam" id="PF01321">
    <property type="entry name" value="Creatinase_N"/>
    <property type="match status" value="1"/>
</dbReference>
<organism evidence="5">
    <name type="scientific">freshwater metagenome</name>
    <dbReference type="NCBI Taxonomy" id="449393"/>
    <lineage>
        <taxon>unclassified sequences</taxon>
        <taxon>metagenomes</taxon>
        <taxon>ecological metagenomes</taxon>
    </lineage>
</organism>
<dbReference type="PANTHER" id="PTHR46112">
    <property type="entry name" value="AMINOPEPTIDASE"/>
    <property type="match status" value="1"/>
</dbReference>
<dbReference type="Gene3D" id="3.40.350.10">
    <property type="entry name" value="Creatinase/prolidase N-terminal domain"/>
    <property type="match status" value="1"/>
</dbReference>
<dbReference type="Gene3D" id="3.90.230.10">
    <property type="entry name" value="Creatinase/methionine aminopeptidase superfamily"/>
    <property type="match status" value="1"/>
</dbReference>
<dbReference type="AlphaFoldDB" id="A0A6J5ZCZ3"/>
<evidence type="ECO:0000313" key="5">
    <source>
        <dbReference type="EMBL" id="CAB4338927.1"/>
    </source>
</evidence>
<dbReference type="GO" id="GO:0016787">
    <property type="term" value="F:hydrolase activity"/>
    <property type="evidence" value="ECO:0007669"/>
    <property type="project" value="UniProtKB-KW"/>
</dbReference>
<evidence type="ECO:0000259" key="4">
    <source>
        <dbReference type="Pfam" id="PF01321"/>
    </source>
</evidence>
<dbReference type="SUPFAM" id="SSF53092">
    <property type="entry name" value="Creatinase/prolidase N-terminal domain"/>
    <property type="match status" value="1"/>
</dbReference>
<dbReference type="InterPro" id="IPR001131">
    <property type="entry name" value="Peptidase_M24B_aminopep-P_CS"/>
</dbReference>
<gene>
    <name evidence="5" type="ORF">UFOPK3547_00403</name>
</gene>
<keyword evidence="2" id="KW-0378">Hydrolase</keyword>